<dbReference type="InterPro" id="IPR057167">
    <property type="entry name" value="DUF7845"/>
</dbReference>
<evidence type="ECO:0000313" key="3">
    <source>
        <dbReference type="EMBL" id="ARS91401.1"/>
    </source>
</evidence>
<dbReference type="OrthoDB" id="316855at2157"/>
<proteinExistence type="predicted"/>
<dbReference type="GeneID" id="32895980"/>
<dbReference type="RefSeq" id="WP_086889772.1">
    <property type="nucleotide sequence ID" value="NZ_CP019893.1"/>
</dbReference>
<dbReference type="Pfam" id="PF25227">
    <property type="entry name" value="DUF7845"/>
    <property type="match status" value="1"/>
</dbReference>
<feature type="compositionally biased region" description="Basic residues" evidence="1">
    <location>
        <begin position="584"/>
        <end position="595"/>
    </location>
</feature>
<evidence type="ECO:0000313" key="4">
    <source>
        <dbReference type="Proteomes" id="UP000250088"/>
    </source>
</evidence>
<protein>
    <recommendedName>
        <fullName evidence="2">DUF7845 domain-containing protein</fullName>
    </recommendedName>
</protein>
<gene>
    <name evidence="3" type="ORF">B1756_17865</name>
</gene>
<dbReference type="Proteomes" id="UP000250088">
    <property type="component" value="Chromosome"/>
</dbReference>
<organism evidence="3 4">
    <name type="scientific">Natrarchaeobaculum aegyptiacum</name>
    <dbReference type="NCBI Taxonomy" id="745377"/>
    <lineage>
        <taxon>Archaea</taxon>
        <taxon>Methanobacteriati</taxon>
        <taxon>Methanobacteriota</taxon>
        <taxon>Stenosarchaea group</taxon>
        <taxon>Halobacteria</taxon>
        <taxon>Halobacteriales</taxon>
        <taxon>Natrialbaceae</taxon>
        <taxon>Natrarchaeobaculum</taxon>
    </lineage>
</organism>
<dbReference type="KEGG" id="naj:B1756_17865"/>
<feature type="domain" description="DUF7845" evidence="2">
    <location>
        <begin position="7"/>
        <end position="351"/>
    </location>
</feature>
<dbReference type="EMBL" id="CP019893">
    <property type="protein sequence ID" value="ARS91401.1"/>
    <property type="molecule type" value="Genomic_DNA"/>
</dbReference>
<accession>A0A2Z2HVZ0</accession>
<evidence type="ECO:0000256" key="1">
    <source>
        <dbReference type="SAM" id="MobiDB-lite"/>
    </source>
</evidence>
<dbReference type="AlphaFoldDB" id="A0A2Z2HVZ0"/>
<evidence type="ECO:0000259" key="2">
    <source>
        <dbReference type="Pfam" id="PF25227"/>
    </source>
</evidence>
<feature type="region of interest" description="Disordered" evidence="1">
    <location>
        <begin position="572"/>
        <end position="595"/>
    </location>
</feature>
<keyword evidence="4" id="KW-1185">Reference proteome</keyword>
<sequence>MSAQRFLRFQCHEFDAHFHVVREGLKPYYALTDVRKSHDWGAEGKPTATGQSGGETWYFCLDYDNQPVVPWADPSYRLETAYLYRIYFVCADSLYDGERADRSDRVKGGTLTFRPRWPDMKRRKKADGDGDGEWTGPITDVEGYMDLGVPYLDVQVQGSNIDFSRYPDLLAEAAAAFGIPRRYLDTFHHTSNVVDAAVYARVRRQESGPIHAPDGPIARIHQLLESDRSGYRKHVEDNRDRPGDYVTTVIDDGRAGKLIRGHRVGKEVKHYYMKDPDTYSPDQFGWHPKLEVSYQTSVTDETVYWDRDDGDLDLDDLRRELEETLVNILEWAGLDVTGGDQYHEDAYFDPEERERRSLKLVDCPLPEIESEQEAAVMRLWGDMNPSDRAVVDHLLTDGGEVSPQETADETGYCYDTVLRAVDRLEQFVEHTYGQLSIKSEFAAQEMLKRVHAAEEQFRTSIGATVMQAADDAQEISTEALERWKRTYDAGIDRTREDCRALLKPRVTAVDRQQAKNIAREAYTAVCEAFGTHHGVHIRIELADGSVVRWRDLQTQPFAGQAIDQEAKRANCPTRQRLEEERKQVPRWRKRTGIGR</sequence>
<name>A0A2Z2HVZ0_9EURY</name>
<reference evidence="4" key="1">
    <citation type="submission" date="2017-02" db="EMBL/GenBank/DDBJ databases">
        <title>Natronthermophilus aegyptiacus gen. nov.,sp. nov., an aerobic, extremely halophilic alkalithermophilic archaeon isolated from the athalassohaline Wadi An Natrun, Egypt.</title>
        <authorList>
            <person name="Zhao B."/>
        </authorList>
    </citation>
    <scope>NUCLEOTIDE SEQUENCE [LARGE SCALE GENOMIC DNA]</scope>
    <source>
        <strain evidence="4">JW/NM-HA 15</strain>
    </source>
</reference>